<dbReference type="EMBL" id="CCSD01000080">
    <property type="protein sequence ID" value="CDZ90226.1"/>
    <property type="molecule type" value="Genomic_DNA"/>
</dbReference>
<feature type="region of interest" description="Disordered" evidence="1">
    <location>
        <begin position="13"/>
        <end position="39"/>
    </location>
</feature>
<accession>A0A098BR78</accession>
<protein>
    <submittedName>
        <fullName evidence="2">Uncharacterized protein</fullName>
    </submittedName>
</protein>
<dbReference type="Proteomes" id="UP000042997">
    <property type="component" value="Unassembled WGS sequence"/>
</dbReference>
<proteinExistence type="predicted"/>
<sequence>MLLTRYREPHGSGLLGRARAGSAGDGGERTDVTGSTEARCGWPHRGVQIRPGLQVEQRELVGLGLGFGVAAVPVGHGAGEVFGAAEFGGDLAPVVAVVAQLPRPLVQLFVGLHAGRPLDDRGRSRPSTRELPRP</sequence>
<dbReference type="AlphaFoldDB" id="A0A098BR78"/>
<evidence type="ECO:0000313" key="3">
    <source>
        <dbReference type="Proteomes" id="UP000042997"/>
    </source>
</evidence>
<reference evidence="2 3" key="1">
    <citation type="journal article" date="2014" name="Genome Announc.">
        <title>Draft Genome Sequence of Propane- and Butane-Oxidizing Actinobacterium Rhodococcus ruber IEGM 231.</title>
        <authorList>
            <person name="Ivshina I.B."/>
            <person name="Kuyukina M.S."/>
            <person name="Krivoruchko A.V."/>
            <person name="Barbe V."/>
            <person name="Fischer C."/>
        </authorList>
    </citation>
    <scope>NUCLEOTIDE SEQUENCE [LARGE SCALE GENOMIC DNA]</scope>
</reference>
<evidence type="ECO:0000256" key="1">
    <source>
        <dbReference type="SAM" id="MobiDB-lite"/>
    </source>
</evidence>
<organism evidence="2 3">
    <name type="scientific">Rhodococcus ruber</name>
    <dbReference type="NCBI Taxonomy" id="1830"/>
    <lineage>
        <taxon>Bacteria</taxon>
        <taxon>Bacillati</taxon>
        <taxon>Actinomycetota</taxon>
        <taxon>Actinomycetes</taxon>
        <taxon>Mycobacteriales</taxon>
        <taxon>Nocardiaceae</taxon>
        <taxon>Rhodococcus</taxon>
    </lineage>
</organism>
<gene>
    <name evidence="2" type="ORF">RHRU231_670035</name>
</gene>
<feature type="compositionally biased region" description="Low complexity" evidence="1">
    <location>
        <begin position="13"/>
        <end position="22"/>
    </location>
</feature>
<name>A0A098BR78_9NOCA</name>
<evidence type="ECO:0000313" key="2">
    <source>
        <dbReference type="EMBL" id="CDZ90226.1"/>
    </source>
</evidence>